<dbReference type="EMBL" id="JAHXZI010000034">
    <property type="protein sequence ID" value="MBW6439993.1"/>
    <property type="molecule type" value="Genomic_DNA"/>
</dbReference>
<dbReference type="SUPFAM" id="SSF53335">
    <property type="entry name" value="S-adenosyl-L-methionine-dependent methyltransferases"/>
    <property type="match status" value="1"/>
</dbReference>
<accession>A0ABS7BGH6</accession>
<comment type="caution">
    <text evidence="2">The sequence shown here is derived from an EMBL/GenBank/DDBJ whole genome shotgun (WGS) entry which is preliminary data.</text>
</comment>
<evidence type="ECO:0000259" key="1">
    <source>
        <dbReference type="Pfam" id="PF08241"/>
    </source>
</evidence>
<dbReference type="CDD" id="cd02440">
    <property type="entry name" value="AdoMet_MTases"/>
    <property type="match status" value="1"/>
</dbReference>
<dbReference type="Pfam" id="PF08241">
    <property type="entry name" value="Methyltransf_11"/>
    <property type="match status" value="1"/>
</dbReference>
<dbReference type="Proteomes" id="UP001519863">
    <property type="component" value="Unassembled WGS sequence"/>
</dbReference>
<name>A0ABS7BGH6_9ACTN</name>
<dbReference type="GO" id="GO:0008168">
    <property type="term" value="F:methyltransferase activity"/>
    <property type="evidence" value="ECO:0007669"/>
    <property type="project" value="UniProtKB-KW"/>
</dbReference>
<dbReference type="PANTHER" id="PTHR43861:SF1">
    <property type="entry name" value="TRANS-ACONITATE 2-METHYLTRANSFERASE"/>
    <property type="match status" value="1"/>
</dbReference>
<keyword evidence="3" id="KW-1185">Reference proteome</keyword>
<dbReference type="InterPro" id="IPR029063">
    <property type="entry name" value="SAM-dependent_MTases_sf"/>
</dbReference>
<dbReference type="InterPro" id="IPR013216">
    <property type="entry name" value="Methyltransf_11"/>
</dbReference>
<dbReference type="PANTHER" id="PTHR43861">
    <property type="entry name" value="TRANS-ACONITATE 2-METHYLTRANSFERASE-RELATED"/>
    <property type="match status" value="1"/>
</dbReference>
<keyword evidence="2" id="KW-0489">Methyltransferase</keyword>
<proteinExistence type="predicted"/>
<evidence type="ECO:0000313" key="2">
    <source>
        <dbReference type="EMBL" id="MBW6439993.1"/>
    </source>
</evidence>
<dbReference type="Gene3D" id="3.40.50.150">
    <property type="entry name" value="Vaccinia Virus protein VP39"/>
    <property type="match status" value="1"/>
</dbReference>
<evidence type="ECO:0000313" key="3">
    <source>
        <dbReference type="Proteomes" id="UP001519863"/>
    </source>
</evidence>
<dbReference type="GO" id="GO:0032259">
    <property type="term" value="P:methylation"/>
    <property type="evidence" value="ECO:0007669"/>
    <property type="project" value="UniProtKB-KW"/>
</dbReference>
<keyword evidence="2" id="KW-0808">Transferase</keyword>
<sequence length="266" mass="27520">MHSDPVTKPYDVFDAAAADYDSVGVDFVGPMGSALVAAAGIRAGERVLDVGCGRGAVLFPAAAAVGPSGSVTGIDMAPAMVVLTRAAAAGLPQVTVTVGDGQAPDFPAGSFDVVALGLVLFFLPDPEAALRAYLRLLRPGGRLAFSCFAAFDPGYREAMRVIGEHTDEPSQQPKLPAMFDSEDTLRSAVGAAGFADVTIGDLTVRSEFRDLEHFLAWVDSHAGRTVLRRVPAERRPGLLAALAPVLPDPPAMSTGVRLVGAVRPAG</sequence>
<gene>
    <name evidence="2" type="ORF">KZ829_40330</name>
</gene>
<reference evidence="2 3" key="1">
    <citation type="journal article" date="2013" name="Antonie Van Leeuwenhoek">
        <title>Actinoplanes hulinensis sp. nov., a novel actinomycete isolated from soybean root (Glycine max (L.) Merr).</title>
        <authorList>
            <person name="Shen Y."/>
            <person name="Liu C."/>
            <person name="Wang X."/>
            <person name="Zhao J."/>
            <person name="Jia F."/>
            <person name="Zhang Y."/>
            <person name="Wang L."/>
            <person name="Yang D."/>
            <person name="Xiang W."/>
        </authorList>
    </citation>
    <scope>NUCLEOTIDE SEQUENCE [LARGE SCALE GENOMIC DNA]</scope>
    <source>
        <strain evidence="2 3">NEAU-M9</strain>
    </source>
</reference>
<organism evidence="2 3">
    <name type="scientific">Actinoplanes hulinensis</name>
    <dbReference type="NCBI Taxonomy" id="1144547"/>
    <lineage>
        <taxon>Bacteria</taxon>
        <taxon>Bacillati</taxon>
        <taxon>Actinomycetota</taxon>
        <taxon>Actinomycetes</taxon>
        <taxon>Micromonosporales</taxon>
        <taxon>Micromonosporaceae</taxon>
        <taxon>Actinoplanes</taxon>
    </lineage>
</organism>
<protein>
    <submittedName>
        <fullName evidence="2">Methyltransferase domain-containing protein</fullName>
    </submittedName>
</protein>
<feature type="domain" description="Methyltransferase type 11" evidence="1">
    <location>
        <begin position="48"/>
        <end position="145"/>
    </location>
</feature>